<feature type="region of interest" description="Disordered" evidence="1">
    <location>
        <begin position="1120"/>
        <end position="1191"/>
    </location>
</feature>
<feature type="signal peptide" evidence="2">
    <location>
        <begin position="1"/>
        <end position="22"/>
    </location>
</feature>
<evidence type="ECO:0000256" key="2">
    <source>
        <dbReference type="SAM" id="SignalP"/>
    </source>
</evidence>
<keyword evidence="4" id="KW-1185">Reference proteome</keyword>
<feature type="compositionally biased region" description="Polar residues" evidence="1">
    <location>
        <begin position="1387"/>
        <end position="1405"/>
    </location>
</feature>
<feature type="compositionally biased region" description="Basic and acidic residues" evidence="1">
    <location>
        <begin position="1529"/>
        <end position="1563"/>
    </location>
</feature>
<feature type="region of interest" description="Disordered" evidence="1">
    <location>
        <begin position="842"/>
        <end position="864"/>
    </location>
</feature>
<feature type="non-terminal residue" evidence="3">
    <location>
        <position position="1563"/>
    </location>
</feature>
<reference evidence="3" key="1">
    <citation type="submission" date="2023-10" db="EMBL/GenBank/DDBJ databases">
        <title>Genome assembly of Pristionchus species.</title>
        <authorList>
            <person name="Yoshida K."/>
            <person name="Sommer R.J."/>
        </authorList>
    </citation>
    <scope>NUCLEOTIDE SEQUENCE</scope>
    <source>
        <strain evidence="3">RS5133</strain>
    </source>
</reference>
<feature type="region of interest" description="Disordered" evidence="1">
    <location>
        <begin position="966"/>
        <end position="1019"/>
    </location>
</feature>
<evidence type="ECO:0000256" key="1">
    <source>
        <dbReference type="SAM" id="MobiDB-lite"/>
    </source>
</evidence>
<feature type="region of interest" description="Disordered" evidence="1">
    <location>
        <begin position="528"/>
        <end position="555"/>
    </location>
</feature>
<keyword evidence="2" id="KW-0732">Signal</keyword>
<sequence>MSVMNAWLILISGVSLLHYSMGAEILELDDKTCRGPDSSDEANKLRLPCFTGCLTTGEWRIESDKTQLNTCDSLVAIRKYSDSKWLIVMQLKGGSDADHDNGIQIRIVDSSSETLMIKCHRDEGRAKTKSEKDYKITEIRGRIGTSFTLCEAIVERRSGMLPTSTAEVTLKIGVNVKKKNSLSDMEAMLKKTLTCKELNVDVSSSTIADNELYLPVFSWNGEVKCIAPGKDKNDYGKHFKLKAVKPTTTGLVQIVGIECKHYGGTLFKYEVKWSADTQMKAYDEPLTAMCVAQACSFCENQADCTHGGDCPEFKEPDPDGSCADLTCKDNKRIYMMKGDAKTTAQGEPKCVRKSTTHLFDLHKGLDEQVQWEFNGAKIDRLRCAKAVDCPIAPIRANIAKNSEDPMKVLETRVFCTKNTTMRYKNGNDHVEIERLNCNGATGKWEEVPLEKNKKADGEATAVTTFDPNLNRTLECYKEGGDSSVSSGQTSMIAVGGAVGTVALILIAVLICFCCGWACFKKKKKETATNKTSNTAVSSDQKRDEPSLVTAIPQQPTPVSAPMVIVPITVEKKQQPVSESTIKKEKKDEFLKFDDSNMSEVQGTTRKDGTERVDLIQQEESKMTNDQKKEEKKKREDLYPKLADIDDDWKDDKDDNKEAKSKDKTTLASKATLNTKQLQNPPHDDGQYEALGMPTVLGERTAIDEKTNKEEGDESGASSKKSTTQKKKTAMQLDKSKLTTRLETALDAKLLDMEKTAILNEEEGETQAATNKTTSLLTGRGKTLGTEGTQTRGATTLEKTQGRTTYGATTQRTRTNTAATARTITRGDPTQANTFISEGVTARDPTANDETQMPTDTRNDPTQATDGRTAREVTANDMTQGTDGFTAKELTPSELTQAITEGRTARGLTPNDLTQMTTDARTGRDLTAADFTQNGKTRTLTGRTAISRTREGETQLMSADGRTALTKTRATRTQDQTTRTADQETQEPTMMGDPTQITPKTRTSRTQETRTGYYDPTQDATTLNDQTQAITEGRTGITKTRASRTQMTRTGTTQDQTAFDPTQDPTMFDQTQITAGGRTRTIRTQGATMTGATQADMTRTGRTQDQTTIGDQTQMITEGRTGMTRTRASRTQDFTQTGATQDQTAFDPTQDQTAFDQTQMTAGGRTRTSRTQGGTTMTGMTQMDPTRTGITQDQTTIGDQTQMMTEGRTAITRTRAGTTQDPTRDPTRTQEATTVGDATQMVTDGRTGVTRTRVTRTQDVTMTKDRTQDPTTAFDQTQVNSEGRTAMSRTKATRTQDTRTRGGDPTQDPTTAFDQTQMTTEGRTAVSRTKGRTTQGETLANDFTQAQTEGNTAISRTKARTTQGGTTADDGTQAQTEGRTAVSRTKGRTTQGETTANDGTQVQTEGRTAVSRTKGRTTQDGTTANDGTQVQTDGNTAVSRTKGRTTQVCSEKYGTTVSINMVKRRLTTVLKPRRRVIRLYRELREGPPRVRRRLMMEHSNRPKEERASREPREEPLRMVRRRTMAPRYRPMQERASPEPREEPLRMVRRPTMEHNNRPMQERAS</sequence>
<accession>A0AAV5V741</accession>
<feature type="compositionally biased region" description="Basic and acidic residues" evidence="1">
    <location>
        <begin position="700"/>
        <end position="709"/>
    </location>
</feature>
<evidence type="ECO:0000313" key="3">
    <source>
        <dbReference type="EMBL" id="GMT13680.1"/>
    </source>
</evidence>
<feature type="region of interest" description="Disordered" evidence="1">
    <location>
        <begin position="1495"/>
        <end position="1563"/>
    </location>
</feature>
<feature type="compositionally biased region" description="Basic and acidic residues" evidence="1">
    <location>
        <begin position="604"/>
        <end position="638"/>
    </location>
</feature>
<feature type="compositionally biased region" description="Polar residues" evidence="1">
    <location>
        <begin position="665"/>
        <end position="679"/>
    </location>
</feature>
<feature type="compositionally biased region" description="Polar residues" evidence="1">
    <location>
        <begin position="1415"/>
        <end position="1442"/>
    </location>
</feature>
<feature type="compositionally biased region" description="Polar residues" evidence="1">
    <location>
        <begin position="1331"/>
        <end position="1354"/>
    </location>
</feature>
<proteinExistence type="predicted"/>
<comment type="caution">
    <text evidence="3">The sequence shown here is derived from an EMBL/GenBank/DDBJ whole genome shotgun (WGS) entry which is preliminary data.</text>
</comment>
<feature type="compositionally biased region" description="Polar residues" evidence="1">
    <location>
        <begin position="1306"/>
        <end position="1321"/>
    </location>
</feature>
<feature type="region of interest" description="Disordered" evidence="1">
    <location>
        <begin position="1036"/>
        <end position="1067"/>
    </location>
</feature>
<feature type="region of interest" description="Disordered" evidence="1">
    <location>
        <begin position="1277"/>
        <end position="1442"/>
    </location>
</feature>
<feature type="region of interest" description="Disordered" evidence="1">
    <location>
        <begin position="592"/>
        <end position="732"/>
    </location>
</feature>
<feature type="compositionally biased region" description="Basic and acidic residues" evidence="1">
    <location>
        <begin position="649"/>
        <end position="664"/>
    </location>
</feature>
<organism evidence="3 4">
    <name type="scientific">Pristionchus fissidentatus</name>
    <dbReference type="NCBI Taxonomy" id="1538716"/>
    <lineage>
        <taxon>Eukaryota</taxon>
        <taxon>Metazoa</taxon>
        <taxon>Ecdysozoa</taxon>
        <taxon>Nematoda</taxon>
        <taxon>Chromadorea</taxon>
        <taxon>Rhabditida</taxon>
        <taxon>Rhabditina</taxon>
        <taxon>Diplogasteromorpha</taxon>
        <taxon>Diplogasteroidea</taxon>
        <taxon>Neodiplogasteridae</taxon>
        <taxon>Pristionchus</taxon>
    </lineage>
</organism>
<feature type="compositionally biased region" description="Basic and acidic residues" evidence="1">
    <location>
        <begin position="1495"/>
        <end position="1516"/>
    </location>
</feature>
<feature type="compositionally biased region" description="Polar residues" evidence="1">
    <location>
        <begin position="1277"/>
        <end position="1289"/>
    </location>
</feature>
<feature type="chain" id="PRO_5043428289" evidence="2">
    <location>
        <begin position="23"/>
        <end position="1563"/>
    </location>
</feature>
<dbReference type="EMBL" id="BTSY01000002">
    <property type="protein sequence ID" value="GMT13680.1"/>
    <property type="molecule type" value="Genomic_DNA"/>
</dbReference>
<name>A0AAV5V741_9BILA</name>
<feature type="compositionally biased region" description="Low complexity" evidence="1">
    <location>
        <begin position="1360"/>
        <end position="1375"/>
    </location>
</feature>
<feature type="compositionally biased region" description="Polar residues" evidence="1">
    <location>
        <begin position="1122"/>
        <end position="1158"/>
    </location>
</feature>
<feature type="compositionally biased region" description="Low complexity" evidence="1">
    <location>
        <begin position="1159"/>
        <end position="1180"/>
    </location>
</feature>
<feature type="compositionally biased region" description="Low complexity" evidence="1">
    <location>
        <begin position="966"/>
        <end position="979"/>
    </location>
</feature>
<gene>
    <name evidence="3" type="ORF">PFISCL1PPCAC_4977</name>
</gene>
<feature type="compositionally biased region" description="Polar residues" evidence="1">
    <location>
        <begin position="847"/>
        <end position="864"/>
    </location>
</feature>
<evidence type="ECO:0000313" key="4">
    <source>
        <dbReference type="Proteomes" id="UP001432322"/>
    </source>
</evidence>
<protein>
    <submittedName>
        <fullName evidence="3">Uncharacterized protein</fullName>
    </submittedName>
</protein>
<dbReference type="Proteomes" id="UP001432322">
    <property type="component" value="Unassembled WGS sequence"/>
</dbReference>
<feature type="compositionally biased region" description="Polar residues" evidence="1">
    <location>
        <begin position="994"/>
        <end position="1009"/>
    </location>
</feature>